<comment type="subcellular location">
    <subcellularLocation>
        <location evidence="1">Nucleus</location>
    </subcellularLocation>
</comment>
<dbReference type="PROSITE" id="PS50082">
    <property type="entry name" value="WD_REPEATS_2"/>
    <property type="match status" value="1"/>
</dbReference>
<dbReference type="SUPFAM" id="SSF50978">
    <property type="entry name" value="WD40 repeat-like"/>
    <property type="match status" value="1"/>
</dbReference>
<evidence type="ECO:0000256" key="4">
    <source>
        <dbReference type="ARBA" id="ARBA00022737"/>
    </source>
</evidence>
<dbReference type="GO" id="GO:0006400">
    <property type="term" value="P:tRNA modification"/>
    <property type="evidence" value="ECO:0007669"/>
    <property type="project" value="TreeGrafter"/>
</dbReference>
<evidence type="ECO:0000256" key="1">
    <source>
        <dbReference type="ARBA" id="ARBA00004123"/>
    </source>
</evidence>
<keyword evidence="3" id="KW-0819">tRNA processing</keyword>
<dbReference type="InterPro" id="IPR015943">
    <property type="entry name" value="WD40/YVTN_repeat-like_dom_sf"/>
</dbReference>
<dbReference type="GO" id="GO:0043527">
    <property type="term" value="C:tRNA methyltransferase complex"/>
    <property type="evidence" value="ECO:0007669"/>
    <property type="project" value="TreeGrafter"/>
</dbReference>
<gene>
    <name evidence="7" type="ORF">GOBAR_AA02113</name>
</gene>
<dbReference type="Proteomes" id="UP000239757">
    <property type="component" value="Unassembled WGS sequence"/>
</dbReference>
<evidence type="ECO:0000313" key="7">
    <source>
        <dbReference type="EMBL" id="PPS18455.1"/>
    </source>
</evidence>
<dbReference type="GO" id="GO:0036265">
    <property type="term" value="P:RNA (guanine-N7)-methylation"/>
    <property type="evidence" value="ECO:0007669"/>
    <property type="project" value="InterPro"/>
</dbReference>
<organism evidence="7 8">
    <name type="scientific">Gossypium barbadense</name>
    <name type="common">Sea Island cotton</name>
    <name type="synonym">Hibiscus barbadensis</name>
    <dbReference type="NCBI Taxonomy" id="3634"/>
    <lineage>
        <taxon>Eukaryota</taxon>
        <taxon>Viridiplantae</taxon>
        <taxon>Streptophyta</taxon>
        <taxon>Embryophyta</taxon>
        <taxon>Tracheophyta</taxon>
        <taxon>Spermatophyta</taxon>
        <taxon>Magnoliopsida</taxon>
        <taxon>eudicotyledons</taxon>
        <taxon>Gunneridae</taxon>
        <taxon>Pentapetalae</taxon>
        <taxon>rosids</taxon>
        <taxon>malvids</taxon>
        <taxon>Malvales</taxon>
        <taxon>Malvaceae</taxon>
        <taxon>Malvoideae</taxon>
        <taxon>Gossypium</taxon>
    </lineage>
</organism>
<evidence type="ECO:0000256" key="2">
    <source>
        <dbReference type="ARBA" id="ARBA00022574"/>
    </source>
</evidence>
<accession>A0A2P5YS89</accession>
<keyword evidence="2 6" id="KW-0853">WD repeat</keyword>
<dbReference type="PANTHER" id="PTHR16288:SF0">
    <property type="entry name" value="TRNA (GUANINE-N(7)-)-METHYLTRANSFERASE NON-CATALYTIC SUBUNIT WDR4"/>
    <property type="match status" value="1"/>
</dbReference>
<keyword evidence="5" id="KW-0539">Nucleus</keyword>
<reference evidence="7 8" key="1">
    <citation type="submission" date="2015-01" db="EMBL/GenBank/DDBJ databases">
        <title>Genome of allotetraploid Gossypium barbadense reveals genomic plasticity and fiber elongation in cotton evolution.</title>
        <authorList>
            <person name="Chen X."/>
            <person name="Liu X."/>
            <person name="Zhao B."/>
            <person name="Zheng H."/>
            <person name="Hu Y."/>
            <person name="Lu G."/>
            <person name="Yang C."/>
            <person name="Chen J."/>
            <person name="Shan C."/>
            <person name="Zhang L."/>
            <person name="Zhou Y."/>
            <person name="Wang L."/>
            <person name="Guo W."/>
            <person name="Bai Y."/>
            <person name="Ruan J."/>
            <person name="Shangguan X."/>
            <person name="Mao Y."/>
            <person name="Jiang J."/>
            <person name="Zhu Y."/>
            <person name="Lei J."/>
            <person name="Kang H."/>
            <person name="Chen S."/>
            <person name="He X."/>
            <person name="Wang R."/>
            <person name="Wang Y."/>
            <person name="Chen J."/>
            <person name="Wang L."/>
            <person name="Yu S."/>
            <person name="Wang B."/>
            <person name="Wei J."/>
            <person name="Song S."/>
            <person name="Lu X."/>
            <person name="Gao Z."/>
            <person name="Gu W."/>
            <person name="Deng X."/>
            <person name="Ma D."/>
            <person name="Wang S."/>
            <person name="Liang W."/>
            <person name="Fang L."/>
            <person name="Cai C."/>
            <person name="Zhu X."/>
            <person name="Zhou B."/>
            <person name="Zhang Y."/>
            <person name="Chen Z."/>
            <person name="Xu S."/>
            <person name="Zhu R."/>
            <person name="Wang S."/>
            <person name="Zhang T."/>
            <person name="Zhao G."/>
        </authorList>
    </citation>
    <scope>NUCLEOTIDE SEQUENCE [LARGE SCALE GENOMIC DNA]</scope>
    <source>
        <strain evidence="8">cv. Xinhai21</strain>
        <tissue evidence="7">Leaf</tissue>
    </source>
</reference>
<evidence type="ECO:0000313" key="8">
    <source>
        <dbReference type="Proteomes" id="UP000239757"/>
    </source>
</evidence>
<dbReference type="AlphaFoldDB" id="A0A2P5YS89"/>
<dbReference type="Gene3D" id="2.130.10.10">
    <property type="entry name" value="YVTN repeat-like/Quinoprotein amine dehydrogenase"/>
    <property type="match status" value="1"/>
</dbReference>
<name>A0A2P5YS89_GOSBA</name>
<dbReference type="InterPro" id="IPR036322">
    <property type="entry name" value="WD40_repeat_dom_sf"/>
</dbReference>
<dbReference type="GO" id="GO:0005829">
    <property type="term" value="C:cytosol"/>
    <property type="evidence" value="ECO:0007669"/>
    <property type="project" value="TreeGrafter"/>
</dbReference>
<keyword evidence="4" id="KW-0677">Repeat</keyword>
<dbReference type="OrthoDB" id="339900at2759"/>
<dbReference type="GO" id="GO:0005634">
    <property type="term" value="C:nucleus"/>
    <property type="evidence" value="ECO:0007669"/>
    <property type="project" value="UniProtKB-SubCell"/>
</dbReference>
<protein>
    <submittedName>
        <fullName evidence="7">Uncharacterized protein</fullName>
    </submittedName>
</protein>
<evidence type="ECO:0000256" key="6">
    <source>
        <dbReference type="PROSITE-ProRule" id="PRU00221"/>
    </source>
</evidence>
<feature type="repeat" description="WD" evidence="6">
    <location>
        <begin position="53"/>
        <end position="78"/>
    </location>
</feature>
<evidence type="ECO:0000256" key="5">
    <source>
        <dbReference type="ARBA" id="ARBA00023242"/>
    </source>
</evidence>
<proteinExistence type="predicted"/>
<sequence length="145" mass="16236">MDDSQVKECENDNNTQEDTQNLKWKNLSKTTKTWNLHLPLLPSIRCRTGLRVIKYEANGKLFVSAGNDKLVKVWSTESWLCIATVCSCSEKRASALAIRNDGLHVCLADKFVVVRVVNLSGVGGTRRSSQQEGSAIACLLLYYHY</sequence>
<dbReference type="InterPro" id="IPR028884">
    <property type="entry name" value="Trm82"/>
</dbReference>
<dbReference type="EMBL" id="KZ662831">
    <property type="protein sequence ID" value="PPS18455.1"/>
    <property type="molecule type" value="Genomic_DNA"/>
</dbReference>
<dbReference type="InterPro" id="IPR001680">
    <property type="entry name" value="WD40_rpt"/>
</dbReference>
<evidence type="ECO:0000256" key="3">
    <source>
        <dbReference type="ARBA" id="ARBA00022694"/>
    </source>
</evidence>
<dbReference type="PANTHER" id="PTHR16288">
    <property type="entry name" value="WD40 REPEAT PROTEIN 4"/>
    <property type="match status" value="1"/>
</dbReference>